<gene>
    <name evidence="1" type="ORF">Acy02nite_91030</name>
</gene>
<protein>
    <submittedName>
        <fullName evidence="1">Uncharacterized protein</fullName>
    </submittedName>
</protein>
<proteinExistence type="predicted"/>
<name>A0A919IVG3_9ACTN</name>
<reference evidence="1" key="1">
    <citation type="submission" date="2021-01" db="EMBL/GenBank/DDBJ databases">
        <title>Whole genome shotgun sequence of Actinoplanes cyaneus NBRC 14990.</title>
        <authorList>
            <person name="Komaki H."/>
            <person name="Tamura T."/>
        </authorList>
    </citation>
    <scope>NUCLEOTIDE SEQUENCE</scope>
    <source>
        <strain evidence="1">NBRC 14990</strain>
    </source>
</reference>
<evidence type="ECO:0000313" key="2">
    <source>
        <dbReference type="Proteomes" id="UP000619479"/>
    </source>
</evidence>
<sequence>MDVPAAAARLSPKAMVKFIGGSADSWGREAAKAGGSFMAHGGMLVDTVRLAVKGGFSLGGLCGGAVGSVAPTSRDDWNGLAENNFIPSFNPVTTPIQIVGGFAGGAFD</sequence>
<accession>A0A919IVG3</accession>
<keyword evidence="2" id="KW-1185">Reference proteome</keyword>
<comment type="caution">
    <text evidence="1">The sequence shown here is derived from an EMBL/GenBank/DDBJ whole genome shotgun (WGS) entry which is preliminary data.</text>
</comment>
<evidence type="ECO:0000313" key="1">
    <source>
        <dbReference type="EMBL" id="GID71222.1"/>
    </source>
</evidence>
<dbReference type="AlphaFoldDB" id="A0A919IVG3"/>
<dbReference type="EMBL" id="BOMH01000107">
    <property type="protein sequence ID" value="GID71222.1"/>
    <property type="molecule type" value="Genomic_DNA"/>
</dbReference>
<organism evidence="1 2">
    <name type="scientific">Actinoplanes cyaneus</name>
    <dbReference type="NCBI Taxonomy" id="52696"/>
    <lineage>
        <taxon>Bacteria</taxon>
        <taxon>Bacillati</taxon>
        <taxon>Actinomycetota</taxon>
        <taxon>Actinomycetes</taxon>
        <taxon>Micromonosporales</taxon>
        <taxon>Micromonosporaceae</taxon>
        <taxon>Actinoplanes</taxon>
    </lineage>
</organism>
<dbReference type="RefSeq" id="WP_203756171.1">
    <property type="nucleotide sequence ID" value="NZ_BAAAUC010000112.1"/>
</dbReference>
<dbReference type="Proteomes" id="UP000619479">
    <property type="component" value="Unassembled WGS sequence"/>
</dbReference>